<name>E9HQC7_DAPPU</name>
<accession>E9HQC7</accession>
<organism evidence="2 3">
    <name type="scientific">Daphnia pulex</name>
    <name type="common">Water flea</name>
    <dbReference type="NCBI Taxonomy" id="6669"/>
    <lineage>
        <taxon>Eukaryota</taxon>
        <taxon>Metazoa</taxon>
        <taxon>Ecdysozoa</taxon>
        <taxon>Arthropoda</taxon>
        <taxon>Crustacea</taxon>
        <taxon>Branchiopoda</taxon>
        <taxon>Diplostraca</taxon>
        <taxon>Cladocera</taxon>
        <taxon>Anomopoda</taxon>
        <taxon>Daphniidae</taxon>
        <taxon>Daphnia</taxon>
    </lineage>
</organism>
<dbReference type="AlphaFoldDB" id="E9HQC7"/>
<keyword evidence="3" id="KW-1185">Reference proteome</keyword>
<dbReference type="Proteomes" id="UP000000305">
    <property type="component" value="Unassembled WGS sequence"/>
</dbReference>
<reference evidence="2 3" key="1">
    <citation type="journal article" date="2011" name="Science">
        <title>The ecoresponsive genome of Daphnia pulex.</title>
        <authorList>
            <person name="Colbourne J.K."/>
            <person name="Pfrender M.E."/>
            <person name="Gilbert D."/>
            <person name="Thomas W.K."/>
            <person name="Tucker A."/>
            <person name="Oakley T.H."/>
            <person name="Tokishita S."/>
            <person name="Aerts A."/>
            <person name="Arnold G.J."/>
            <person name="Basu M.K."/>
            <person name="Bauer D.J."/>
            <person name="Caceres C.E."/>
            <person name="Carmel L."/>
            <person name="Casola C."/>
            <person name="Choi J.H."/>
            <person name="Detter J.C."/>
            <person name="Dong Q."/>
            <person name="Dusheyko S."/>
            <person name="Eads B.D."/>
            <person name="Frohlich T."/>
            <person name="Geiler-Samerotte K.A."/>
            <person name="Gerlach D."/>
            <person name="Hatcher P."/>
            <person name="Jogdeo S."/>
            <person name="Krijgsveld J."/>
            <person name="Kriventseva E.V."/>
            <person name="Kultz D."/>
            <person name="Laforsch C."/>
            <person name="Lindquist E."/>
            <person name="Lopez J."/>
            <person name="Manak J.R."/>
            <person name="Muller J."/>
            <person name="Pangilinan J."/>
            <person name="Patwardhan R.P."/>
            <person name="Pitluck S."/>
            <person name="Pritham E.J."/>
            <person name="Rechtsteiner A."/>
            <person name="Rho M."/>
            <person name="Rogozin I.B."/>
            <person name="Sakarya O."/>
            <person name="Salamov A."/>
            <person name="Schaack S."/>
            <person name="Shapiro H."/>
            <person name="Shiga Y."/>
            <person name="Skalitzky C."/>
            <person name="Smith Z."/>
            <person name="Souvorov A."/>
            <person name="Sung W."/>
            <person name="Tang Z."/>
            <person name="Tsuchiya D."/>
            <person name="Tu H."/>
            <person name="Vos H."/>
            <person name="Wang M."/>
            <person name="Wolf Y.I."/>
            <person name="Yamagata H."/>
            <person name="Yamada T."/>
            <person name="Ye Y."/>
            <person name="Shaw J.R."/>
            <person name="Andrews J."/>
            <person name="Crease T.J."/>
            <person name="Tang H."/>
            <person name="Lucas S.M."/>
            <person name="Robertson H.M."/>
            <person name="Bork P."/>
            <person name="Koonin E.V."/>
            <person name="Zdobnov E.M."/>
            <person name="Grigoriev I.V."/>
            <person name="Lynch M."/>
            <person name="Boore J.L."/>
        </authorList>
    </citation>
    <scope>NUCLEOTIDE SEQUENCE [LARGE SCALE GENOMIC DNA]</scope>
</reference>
<feature type="compositionally biased region" description="Basic and acidic residues" evidence="1">
    <location>
        <begin position="170"/>
        <end position="186"/>
    </location>
</feature>
<dbReference type="HOGENOM" id="CLU_060000_1_0_1"/>
<feature type="region of interest" description="Disordered" evidence="1">
    <location>
        <begin position="98"/>
        <end position="193"/>
    </location>
</feature>
<evidence type="ECO:0000256" key="1">
    <source>
        <dbReference type="SAM" id="MobiDB-lite"/>
    </source>
</evidence>
<dbReference type="STRING" id="6669.E9HQC7"/>
<evidence type="ECO:0000313" key="3">
    <source>
        <dbReference type="Proteomes" id="UP000000305"/>
    </source>
</evidence>
<dbReference type="InParanoid" id="E9HQC7"/>
<sequence length="255" mass="29229">MAEKRTILEKTFALTSQQRESTVTILDLSVELRKIPATVEQQDNQYNGPVIITTTRRYAQGQILVDGDLTEVEETEVPAEPEEAAAVPVGIARQEIIDLTETDDENTEDTQSEDSDTTERNPDLADEGERSEEGGNSDPHLSDDDAASRNSGEPDSDPRDAPPPYSPEPSSRRRDSDRRRTFRDGIRSPSPPGYVPSFYLQNLYSPPILLRSEEEYRYHRRELIQQHNRDCLDLYYKYEFYSQQLKRARRCDEVN</sequence>
<proteinExistence type="predicted"/>
<dbReference type="PhylomeDB" id="E9HQC7"/>
<feature type="compositionally biased region" description="Basic and acidic residues" evidence="1">
    <location>
        <begin position="117"/>
        <end position="133"/>
    </location>
</feature>
<protein>
    <submittedName>
        <fullName evidence="2">Uncharacterized protein</fullName>
    </submittedName>
</protein>
<feature type="compositionally biased region" description="Acidic residues" evidence="1">
    <location>
        <begin position="98"/>
        <end position="116"/>
    </location>
</feature>
<gene>
    <name evidence="2" type="ORF">DAPPUDRAFT_332586</name>
</gene>
<evidence type="ECO:0000313" key="2">
    <source>
        <dbReference type="EMBL" id="EFX66068.1"/>
    </source>
</evidence>
<dbReference type="KEGG" id="dpx:DAPPUDRAFT_332586"/>
<dbReference type="OrthoDB" id="6400883at2759"/>
<dbReference type="EMBL" id="GL732717">
    <property type="protein sequence ID" value="EFX66068.1"/>
    <property type="molecule type" value="Genomic_DNA"/>
</dbReference>